<dbReference type="Proteomes" id="UP000279911">
    <property type="component" value="Unassembled WGS sequence"/>
</dbReference>
<evidence type="ECO:0000256" key="1">
    <source>
        <dbReference type="SAM" id="MobiDB-lite"/>
    </source>
</evidence>
<protein>
    <submittedName>
        <fullName evidence="2">Spore cortex protein CoxA</fullName>
    </submittedName>
</protein>
<comment type="caution">
    <text evidence="2">The sequence shown here is derived from an EMBL/GenBank/DDBJ whole genome shotgun (WGS) entry which is preliminary data.</text>
</comment>
<gene>
    <name evidence="2" type="ORF">EJA10_19465</name>
</gene>
<dbReference type="OrthoDB" id="2988958at2"/>
<dbReference type="AlphaFoldDB" id="A0A3R9DPZ7"/>
<sequence length="230" mass="25779">MLIIARMGVFRLDKRKLLLPFATLFVIGLTGCNGNNENAIQDRNTNPAQPIGYYSNEKGNEIDGMDDREGPLTEILDHNFGKEGRVAGERKRMMLQSRDENGNPPNPTVPRSDHDHNFFQRDNKYSRGDLNYHGHLNEHRGSGKAGIYSNNEQDNRLGRKVGLAAESVDNVDKVRSVLFGQDVEIAVTYKDQSLKKTNQQANQESGPAISRRQGAAHSGGRRDLQQIKDH</sequence>
<evidence type="ECO:0000313" key="3">
    <source>
        <dbReference type="Proteomes" id="UP000279911"/>
    </source>
</evidence>
<feature type="compositionally biased region" description="Polar residues" evidence="1">
    <location>
        <begin position="195"/>
        <end position="205"/>
    </location>
</feature>
<evidence type="ECO:0000313" key="2">
    <source>
        <dbReference type="EMBL" id="RSD24077.1"/>
    </source>
</evidence>
<name>A0A3R9DPZ7_9BACI</name>
<feature type="compositionally biased region" description="Basic and acidic residues" evidence="1">
    <location>
        <begin position="220"/>
        <end position="230"/>
    </location>
</feature>
<reference evidence="3" key="1">
    <citation type="submission" date="2018-12" db="EMBL/GenBank/DDBJ databases">
        <title>Bacillus chawlae sp. nov., Bacillus glennii sp. nov., and Bacillus saganii sp. nov. Isolated from the Vehicle Assembly Building at Kennedy Space Center where the Viking Spacecraft were Assembled.</title>
        <authorList>
            <person name="Seuylemezian A."/>
            <person name="Vaishampayan P."/>
        </authorList>
    </citation>
    <scope>NUCLEOTIDE SEQUENCE [LARGE SCALE GENOMIC DNA]</scope>
    <source>
        <strain evidence="3">DSM 13966</strain>
    </source>
</reference>
<organism evidence="2 3">
    <name type="scientific">Mesobacillus subterraneus</name>
    <dbReference type="NCBI Taxonomy" id="285983"/>
    <lineage>
        <taxon>Bacteria</taxon>
        <taxon>Bacillati</taxon>
        <taxon>Bacillota</taxon>
        <taxon>Bacilli</taxon>
        <taxon>Bacillales</taxon>
        <taxon>Bacillaceae</taxon>
        <taxon>Mesobacillus</taxon>
    </lineage>
</organism>
<feature type="region of interest" description="Disordered" evidence="1">
    <location>
        <begin position="194"/>
        <end position="230"/>
    </location>
</feature>
<dbReference type="EMBL" id="RSFW01000025">
    <property type="protein sequence ID" value="RSD24077.1"/>
    <property type="molecule type" value="Genomic_DNA"/>
</dbReference>
<accession>A0A3R9DPZ7</accession>
<proteinExistence type="predicted"/>
<dbReference type="PROSITE" id="PS51257">
    <property type="entry name" value="PROKAR_LIPOPROTEIN"/>
    <property type="match status" value="1"/>
</dbReference>